<dbReference type="FunFam" id="3.80.10.10:FF:000383">
    <property type="entry name" value="Leucine-rich repeat receptor protein kinase EMS1"/>
    <property type="match status" value="1"/>
</dbReference>
<dbReference type="AlphaFoldDB" id="A0A9D5CT21"/>
<keyword evidence="2" id="KW-0433">Leucine-rich repeat</keyword>
<evidence type="ECO:0000313" key="4">
    <source>
        <dbReference type="EMBL" id="KAJ0978489.1"/>
    </source>
</evidence>
<dbReference type="InterPro" id="IPR001611">
    <property type="entry name" value="Leu-rich_rpt"/>
</dbReference>
<sequence>MEQLDLRQNVIRGKLPYRLRFEQDDVVVLLSSKLLEGSIPYFPPNVGALDLHNNSFSGVISSDIGDFGETISLLEFLSFSSNNLTGNIPNSLCNMSVLESLDLSNNSFSGVIPNCWNKQQYLSYLSLSNNMLEGGVPETIESLEIFNLELKSKGFEKKSKKRGLKARNTKVWKHFIHKMW</sequence>
<comment type="caution">
    <text evidence="4">The sequence shown here is derived from an EMBL/GenBank/DDBJ whole genome shotgun (WGS) entry which is preliminary data.</text>
</comment>
<name>A0A9D5CT21_9LILI</name>
<evidence type="ECO:0000313" key="5">
    <source>
        <dbReference type="Proteomes" id="UP001085076"/>
    </source>
</evidence>
<dbReference type="OrthoDB" id="1394818at2759"/>
<keyword evidence="5" id="KW-1185">Reference proteome</keyword>
<organism evidence="4 5">
    <name type="scientific">Dioscorea zingiberensis</name>
    <dbReference type="NCBI Taxonomy" id="325984"/>
    <lineage>
        <taxon>Eukaryota</taxon>
        <taxon>Viridiplantae</taxon>
        <taxon>Streptophyta</taxon>
        <taxon>Embryophyta</taxon>
        <taxon>Tracheophyta</taxon>
        <taxon>Spermatophyta</taxon>
        <taxon>Magnoliopsida</taxon>
        <taxon>Liliopsida</taxon>
        <taxon>Dioscoreales</taxon>
        <taxon>Dioscoreaceae</taxon>
        <taxon>Dioscorea</taxon>
    </lineage>
</organism>
<proteinExistence type="inferred from homology"/>
<reference evidence="4" key="2">
    <citation type="journal article" date="2022" name="Hortic Res">
        <title>The genome of Dioscorea zingiberensis sheds light on the biosynthesis, origin and evolution of the medicinally important diosgenin saponins.</title>
        <authorList>
            <person name="Li Y."/>
            <person name="Tan C."/>
            <person name="Li Z."/>
            <person name="Guo J."/>
            <person name="Li S."/>
            <person name="Chen X."/>
            <person name="Wang C."/>
            <person name="Dai X."/>
            <person name="Yang H."/>
            <person name="Song W."/>
            <person name="Hou L."/>
            <person name="Xu J."/>
            <person name="Tong Z."/>
            <person name="Xu A."/>
            <person name="Yuan X."/>
            <person name="Wang W."/>
            <person name="Yang Q."/>
            <person name="Chen L."/>
            <person name="Sun Z."/>
            <person name="Wang K."/>
            <person name="Pan B."/>
            <person name="Chen J."/>
            <person name="Bao Y."/>
            <person name="Liu F."/>
            <person name="Qi X."/>
            <person name="Gang D.R."/>
            <person name="Wen J."/>
            <person name="Li J."/>
        </authorList>
    </citation>
    <scope>NUCLEOTIDE SEQUENCE</scope>
    <source>
        <strain evidence="4">Dzin_1.0</strain>
    </source>
</reference>
<keyword evidence="3" id="KW-0677">Repeat</keyword>
<dbReference type="PANTHER" id="PTHR48062">
    <property type="entry name" value="RECEPTOR-LIKE PROTEIN 14"/>
    <property type="match status" value="1"/>
</dbReference>
<protein>
    <submittedName>
        <fullName evidence="4">Uncharacterized protein</fullName>
    </submittedName>
</protein>
<accession>A0A9D5CT21</accession>
<dbReference type="Gene3D" id="3.80.10.10">
    <property type="entry name" value="Ribonuclease Inhibitor"/>
    <property type="match status" value="1"/>
</dbReference>
<evidence type="ECO:0000256" key="3">
    <source>
        <dbReference type="ARBA" id="ARBA00022737"/>
    </source>
</evidence>
<gene>
    <name evidence="4" type="ORF">J5N97_013963</name>
</gene>
<dbReference type="Proteomes" id="UP001085076">
    <property type="component" value="Miscellaneous, Linkage group lg03"/>
</dbReference>
<dbReference type="PANTHER" id="PTHR48062:SF21">
    <property type="entry name" value="RECEPTOR-LIKE PROTEIN 12"/>
    <property type="match status" value="1"/>
</dbReference>
<dbReference type="Pfam" id="PF00560">
    <property type="entry name" value="LRR_1"/>
    <property type="match status" value="4"/>
</dbReference>
<dbReference type="EMBL" id="JAGGNH010000003">
    <property type="protein sequence ID" value="KAJ0978489.1"/>
    <property type="molecule type" value="Genomic_DNA"/>
</dbReference>
<evidence type="ECO:0000256" key="2">
    <source>
        <dbReference type="ARBA" id="ARBA00022614"/>
    </source>
</evidence>
<comment type="similarity">
    <text evidence="1">Belongs to the RLP family.</text>
</comment>
<reference evidence="4" key="1">
    <citation type="submission" date="2021-03" db="EMBL/GenBank/DDBJ databases">
        <authorList>
            <person name="Li Z."/>
            <person name="Yang C."/>
        </authorList>
    </citation>
    <scope>NUCLEOTIDE SEQUENCE</scope>
    <source>
        <strain evidence="4">Dzin_1.0</strain>
        <tissue evidence="4">Leaf</tissue>
    </source>
</reference>
<dbReference type="InterPro" id="IPR032675">
    <property type="entry name" value="LRR_dom_sf"/>
</dbReference>
<evidence type="ECO:0000256" key="1">
    <source>
        <dbReference type="ARBA" id="ARBA00009592"/>
    </source>
</evidence>
<dbReference type="InterPro" id="IPR051502">
    <property type="entry name" value="RLP_Defense_Trigger"/>
</dbReference>
<dbReference type="SUPFAM" id="SSF52058">
    <property type="entry name" value="L domain-like"/>
    <property type="match status" value="1"/>
</dbReference>